<evidence type="ECO:0000256" key="7">
    <source>
        <dbReference type="SAM" id="MobiDB-lite"/>
    </source>
</evidence>
<dbReference type="RefSeq" id="XP_025349754.1">
    <property type="nucleotide sequence ID" value="XM_025494164.1"/>
</dbReference>
<keyword evidence="6" id="KW-0175">Coiled coil</keyword>
<dbReference type="Proteomes" id="UP000245942">
    <property type="component" value="Unassembled WGS sequence"/>
</dbReference>
<evidence type="ECO:0000256" key="6">
    <source>
        <dbReference type="SAM" id="Coils"/>
    </source>
</evidence>
<evidence type="ECO:0000313" key="9">
    <source>
        <dbReference type="Proteomes" id="UP000245942"/>
    </source>
</evidence>
<dbReference type="SUPFAM" id="SSF140718">
    <property type="entry name" value="Mediator hinge subcomplex-like"/>
    <property type="match status" value="1"/>
</dbReference>
<name>A0A316UCN2_9BASI</name>
<evidence type="ECO:0000256" key="4">
    <source>
        <dbReference type="ARBA" id="ARBA00023163"/>
    </source>
</evidence>
<keyword evidence="9" id="KW-1185">Reference proteome</keyword>
<evidence type="ECO:0000256" key="1">
    <source>
        <dbReference type="ARBA" id="ARBA00004123"/>
    </source>
</evidence>
<gene>
    <name evidence="8" type="ORF">BCV69DRAFT_297873</name>
</gene>
<dbReference type="Gene3D" id="6.10.280.10">
    <property type="entry name" value="Mediator complex, subunit Med21"/>
    <property type="match status" value="1"/>
</dbReference>
<keyword evidence="3" id="KW-0010">Activator</keyword>
<protein>
    <recommendedName>
        <fullName evidence="10">Mediator of RNA polymerase II transcription subunit 21</fullName>
    </recommendedName>
</protein>
<dbReference type="AlphaFoldDB" id="A0A316UCN2"/>
<dbReference type="GO" id="GO:0016592">
    <property type="term" value="C:mediator complex"/>
    <property type="evidence" value="ECO:0007669"/>
    <property type="project" value="InterPro"/>
</dbReference>
<keyword evidence="5" id="KW-0539">Nucleus</keyword>
<proteinExistence type="predicted"/>
<feature type="region of interest" description="Disordered" evidence="7">
    <location>
        <begin position="1"/>
        <end position="35"/>
    </location>
</feature>
<dbReference type="GeneID" id="37015898"/>
<evidence type="ECO:0000313" key="8">
    <source>
        <dbReference type="EMBL" id="PWN22594.1"/>
    </source>
</evidence>
<comment type="subcellular location">
    <subcellularLocation>
        <location evidence="1">Nucleus</location>
    </subcellularLocation>
</comment>
<organism evidence="8 9">
    <name type="scientific">Pseudomicrostroma glucosiphilum</name>
    <dbReference type="NCBI Taxonomy" id="1684307"/>
    <lineage>
        <taxon>Eukaryota</taxon>
        <taxon>Fungi</taxon>
        <taxon>Dikarya</taxon>
        <taxon>Basidiomycota</taxon>
        <taxon>Ustilaginomycotina</taxon>
        <taxon>Exobasidiomycetes</taxon>
        <taxon>Microstromatales</taxon>
        <taxon>Microstromatales incertae sedis</taxon>
        <taxon>Pseudomicrostroma</taxon>
    </lineage>
</organism>
<feature type="compositionally biased region" description="Polar residues" evidence="7">
    <location>
        <begin position="1"/>
        <end position="24"/>
    </location>
</feature>
<evidence type="ECO:0000256" key="3">
    <source>
        <dbReference type="ARBA" id="ARBA00023159"/>
    </source>
</evidence>
<evidence type="ECO:0008006" key="10">
    <source>
        <dbReference type="Google" id="ProtNLM"/>
    </source>
</evidence>
<sequence length="171" mass="18373">MATTAAATGSTPDRSGTSVTTATAEASPLTSLDERSDSLSTLSSSLSVVLQIASTALYRLSSTQHIQINPDIPTHTHLHAGGTAQGADGLIAPAQIREDVKEMTEDLMERVKWMKDEIGRLEAERKEAEHEEALIALDKELVVVNAEYVEALAEAEELQKEIDALLLQCCS</sequence>
<accession>A0A316UCN2</accession>
<evidence type="ECO:0000256" key="2">
    <source>
        <dbReference type="ARBA" id="ARBA00023015"/>
    </source>
</evidence>
<dbReference type="InterPro" id="IPR037212">
    <property type="entry name" value="Med7/Med21-like"/>
</dbReference>
<dbReference type="EMBL" id="KZ819323">
    <property type="protein sequence ID" value="PWN22594.1"/>
    <property type="molecule type" value="Genomic_DNA"/>
</dbReference>
<evidence type="ECO:0000256" key="5">
    <source>
        <dbReference type="ARBA" id="ARBA00023242"/>
    </source>
</evidence>
<feature type="coiled-coil region" evidence="6">
    <location>
        <begin position="104"/>
        <end position="168"/>
    </location>
</feature>
<keyword evidence="2" id="KW-0805">Transcription regulation</keyword>
<keyword evidence="4" id="KW-0804">Transcription</keyword>
<reference evidence="8 9" key="1">
    <citation type="journal article" date="2018" name="Mol. Biol. Evol.">
        <title>Broad Genomic Sampling Reveals a Smut Pathogenic Ancestry of the Fungal Clade Ustilaginomycotina.</title>
        <authorList>
            <person name="Kijpornyongpan T."/>
            <person name="Mondo S.J."/>
            <person name="Barry K."/>
            <person name="Sandor L."/>
            <person name="Lee J."/>
            <person name="Lipzen A."/>
            <person name="Pangilinan J."/>
            <person name="LaButti K."/>
            <person name="Hainaut M."/>
            <person name="Henrissat B."/>
            <person name="Grigoriev I.V."/>
            <person name="Spatafora J.W."/>
            <person name="Aime M.C."/>
        </authorList>
    </citation>
    <scope>NUCLEOTIDE SEQUENCE [LARGE SCALE GENOMIC DNA]</scope>
    <source>
        <strain evidence="8 9">MCA 4718</strain>
    </source>
</reference>